<dbReference type="Gene3D" id="1.10.10.10">
    <property type="entry name" value="Winged helix-like DNA-binding domain superfamily/Winged helix DNA-binding domain"/>
    <property type="match status" value="1"/>
</dbReference>
<evidence type="ECO:0000313" key="6">
    <source>
        <dbReference type="Proteomes" id="UP000306416"/>
    </source>
</evidence>
<dbReference type="Pfam" id="PF01047">
    <property type="entry name" value="MarR"/>
    <property type="match status" value="1"/>
</dbReference>
<reference evidence="5 6" key="1">
    <citation type="submission" date="2019-04" db="EMBL/GenBank/DDBJ databases">
        <title>Geobacter oryzae sp. nov., ferric-reducing bacteria isolated from paddy soil.</title>
        <authorList>
            <person name="Xu Z."/>
            <person name="Masuda Y."/>
            <person name="Itoh H."/>
            <person name="Senoo K."/>
        </authorList>
    </citation>
    <scope>NUCLEOTIDE SEQUENCE [LARGE SCALE GENOMIC DNA]</scope>
    <source>
        <strain evidence="5 6">Red111</strain>
    </source>
</reference>
<dbReference type="SUPFAM" id="SSF46785">
    <property type="entry name" value="Winged helix' DNA-binding domain"/>
    <property type="match status" value="1"/>
</dbReference>
<evidence type="ECO:0000256" key="3">
    <source>
        <dbReference type="ARBA" id="ARBA00023163"/>
    </source>
</evidence>
<dbReference type="AlphaFoldDB" id="A0A4S1CM13"/>
<comment type="caution">
    <text evidence="5">The sequence shown here is derived from an EMBL/GenBank/DDBJ whole genome shotgun (WGS) entry which is preliminary data.</text>
</comment>
<evidence type="ECO:0000313" key="5">
    <source>
        <dbReference type="EMBL" id="TGU74831.1"/>
    </source>
</evidence>
<name>A0A4S1CM13_9BACT</name>
<evidence type="ECO:0000259" key="4">
    <source>
        <dbReference type="PROSITE" id="PS50995"/>
    </source>
</evidence>
<dbReference type="PANTHER" id="PTHR33164:SF64">
    <property type="entry name" value="TRANSCRIPTIONAL REGULATOR SLYA"/>
    <property type="match status" value="1"/>
</dbReference>
<proteinExistence type="predicted"/>
<evidence type="ECO:0000256" key="2">
    <source>
        <dbReference type="ARBA" id="ARBA00023125"/>
    </source>
</evidence>
<dbReference type="PANTHER" id="PTHR33164">
    <property type="entry name" value="TRANSCRIPTIONAL REGULATOR, MARR FAMILY"/>
    <property type="match status" value="1"/>
</dbReference>
<dbReference type="GO" id="GO:0003677">
    <property type="term" value="F:DNA binding"/>
    <property type="evidence" value="ECO:0007669"/>
    <property type="project" value="UniProtKB-KW"/>
</dbReference>
<dbReference type="InterPro" id="IPR000835">
    <property type="entry name" value="HTH_MarR-typ"/>
</dbReference>
<keyword evidence="1" id="KW-0805">Transcription regulation</keyword>
<gene>
    <name evidence="5" type="ORF">E4633_05055</name>
</gene>
<organism evidence="5 6">
    <name type="scientific">Geomonas terrae</name>
    <dbReference type="NCBI Taxonomy" id="2562681"/>
    <lineage>
        <taxon>Bacteria</taxon>
        <taxon>Pseudomonadati</taxon>
        <taxon>Thermodesulfobacteriota</taxon>
        <taxon>Desulfuromonadia</taxon>
        <taxon>Geobacterales</taxon>
        <taxon>Geobacteraceae</taxon>
        <taxon>Geomonas</taxon>
    </lineage>
</organism>
<dbReference type="InterPro" id="IPR036388">
    <property type="entry name" value="WH-like_DNA-bd_sf"/>
</dbReference>
<dbReference type="GO" id="GO:0003700">
    <property type="term" value="F:DNA-binding transcription factor activity"/>
    <property type="evidence" value="ECO:0007669"/>
    <property type="project" value="InterPro"/>
</dbReference>
<dbReference type="PRINTS" id="PR00598">
    <property type="entry name" value="HTHMARR"/>
</dbReference>
<dbReference type="SMART" id="SM00347">
    <property type="entry name" value="HTH_MARR"/>
    <property type="match status" value="1"/>
</dbReference>
<dbReference type="EMBL" id="SRSC01000001">
    <property type="protein sequence ID" value="TGU74831.1"/>
    <property type="molecule type" value="Genomic_DNA"/>
</dbReference>
<sequence>MVQPMDALTDYKLDKSLGHLASRFSRMVLRRFNAVLAQNEVPITSEQYSLLVQLWECNGLAQGMLAGKTAKDKTTMARLAAGLEERGLIVRLPSPNDARERLLYLTDRGKDVMDRATRLARGILEEAQQGISTGDLEVCRDVLRRACGNLDR</sequence>
<keyword evidence="6" id="KW-1185">Reference proteome</keyword>
<keyword evidence="2" id="KW-0238">DNA-binding</keyword>
<keyword evidence="3" id="KW-0804">Transcription</keyword>
<dbReference type="PROSITE" id="PS50995">
    <property type="entry name" value="HTH_MARR_2"/>
    <property type="match status" value="1"/>
</dbReference>
<accession>A0A4S1CM13</accession>
<dbReference type="Proteomes" id="UP000306416">
    <property type="component" value="Unassembled WGS sequence"/>
</dbReference>
<feature type="domain" description="HTH marR-type" evidence="4">
    <location>
        <begin position="14"/>
        <end position="148"/>
    </location>
</feature>
<protein>
    <submittedName>
        <fullName evidence="5">MarR family transcriptional regulator</fullName>
    </submittedName>
</protein>
<dbReference type="InterPro" id="IPR036390">
    <property type="entry name" value="WH_DNA-bd_sf"/>
</dbReference>
<dbReference type="InterPro" id="IPR039422">
    <property type="entry name" value="MarR/SlyA-like"/>
</dbReference>
<dbReference type="GO" id="GO:0006950">
    <property type="term" value="P:response to stress"/>
    <property type="evidence" value="ECO:0007669"/>
    <property type="project" value="TreeGrafter"/>
</dbReference>
<evidence type="ECO:0000256" key="1">
    <source>
        <dbReference type="ARBA" id="ARBA00023015"/>
    </source>
</evidence>